<dbReference type="InterPro" id="IPR010368">
    <property type="entry name" value="Com_YlbF"/>
</dbReference>
<keyword evidence="3" id="KW-1185">Reference proteome</keyword>
<name>A0A229URV0_9BACL</name>
<dbReference type="PANTHER" id="PTHR38448">
    <property type="entry name" value="REGULATORY PROTEIN YLBF-RELATED"/>
    <property type="match status" value="1"/>
</dbReference>
<evidence type="ECO:0000313" key="2">
    <source>
        <dbReference type="EMBL" id="OXM85875.1"/>
    </source>
</evidence>
<dbReference type="OrthoDB" id="2157513at2"/>
<dbReference type="Proteomes" id="UP000215509">
    <property type="component" value="Unassembled WGS sequence"/>
</dbReference>
<dbReference type="Pfam" id="PF06133">
    <property type="entry name" value="Com_YlbF"/>
    <property type="match status" value="1"/>
</dbReference>
<dbReference type="EMBL" id="NMQW01000017">
    <property type="protein sequence ID" value="OXM85875.1"/>
    <property type="molecule type" value="Genomic_DNA"/>
</dbReference>
<evidence type="ECO:0000313" key="3">
    <source>
        <dbReference type="Proteomes" id="UP000215509"/>
    </source>
</evidence>
<dbReference type="SUPFAM" id="SSF158622">
    <property type="entry name" value="YheA/YmcA-like"/>
    <property type="match status" value="1"/>
</dbReference>
<dbReference type="InterPro" id="IPR023378">
    <property type="entry name" value="YheA/YmcA-like_dom_sf"/>
</dbReference>
<dbReference type="RefSeq" id="WP_094015377.1">
    <property type="nucleotide sequence ID" value="NZ_NMQW01000017.1"/>
</dbReference>
<reference evidence="2 3" key="1">
    <citation type="submission" date="2017-07" db="EMBL/GenBank/DDBJ databases">
        <title>Genome sequencing and assembly of Paenibacillus rigui.</title>
        <authorList>
            <person name="Mayilraj S."/>
        </authorList>
    </citation>
    <scope>NUCLEOTIDE SEQUENCE [LARGE SCALE GENOMIC DNA]</scope>
    <source>
        <strain evidence="2 3">JCM 16352</strain>
    </source>
</reference>
<protein>
    <submittedName>
        <fullName evidence="2">Regulator</fullName>
    </submittedName>
</protein>
<evidence type="ECO:0000256" key="1">
    <source>
        <dbReference type="SAM" id="MobiDB-lite"/>
    </source>
</evidence>
<comment type="caution">
    <text evidence="2">The sequence shown here is derived from an EMBL/GenBank/DDBJ whole genome shotgun (WGS) entry which is preliminary data.</text>
</comment>
<sequence length="153" mass="16828">MAVIEAPTLDMSAILMQAYDLGDMINVSAETADYLYWKRRKDEDPRVHELVRQFNKKKELFEECQRFGHFHPDYHAALEQAQAIQSELDSLETVRGFKAAEQRLDELLYMVSETIARSVSDTIKVPSNDPLAGGGSCSTGGCSSGGSCSGSCG</sequence>
<dbReference type="PANTHER" id="PTHR38448:SF2">
    <property type="entry name" value="REGULATORY PROTEIN YLBF"/>
    <property type="match status" value="1"/>
</dbReference>
<organism evidence="2 3">
    <name type="scientific">Paenibacillus rigui</name>
    <dbReference type="NCBI Taxonomy" id="554312"/>
    <lineage>
        <taxon>Bacteria</taxon>
        <taxon>Bacillati</taxon>
        <taxon>Bacillota</taxon>
        <taxon>Bacilli</taxon>
        <taxon>Bacillales</taxon>
        <taxon>Paenibacillaceae</taxon>
        <taxon>Paenibacillus</taxon>
    </lineage>
</organism>
<feature type="region of interest" description="Disordered" evidence="1">
    <location>
        <begin position="131"/>
        <end position="153"/>
    </location>
</feature>
<dbReference type="AlphaFoldDB" id="A0A229URV0"/>
<accession>A0A229URV0</accession>
<dbReference type="Gene3D" id="1.20.1500.10">
    <property type="entry name" value="YheA/YmcA-like"/>
    <property type="match status" value="1"/>
</dbReference>
<feature type="compositionally biased region" description="Gly residues" evidence="1">
    <location>
        <begin position="132"/>
        <end position="153"/>
    </location>
</feature>
<dbReference type="InterPro" id="IPR052767">
    <property type="entry name" value="Bact_com_dev_regulator"/>
</dbReference>
<gene>
    <name evidence="2" type="ORF">CF651_11610</name>
</gene>
<proteinExistence type="predicted"/>